<feature type="transmembrane region" description="Helical" evidence="1">
    <location>
        <begin position="89"/>
        <end position="111"/>
    </location>
</feature>
<evidence type="ECO:0000256" key="1">
    <source>
        <dbReference type="SAM" id="Phobius"/>
    </source>
</evidence>
<sequence>MISLGITEILSKLGFGASFLTNSFLIYLTIFHVRKIYGTYKQMIVYFAISGILLTGLEPIARPFCHNFNGSLIYFSVGTLDLPQFTVQLILSIWAGFYLQTISFISIQFYYRYLCFFDVKKAKSFGGLKTVLWIGYPLIIGASYSTFIFLFSIPDTYSDDYMRLIIIRKLCTYFSLRSEIFNIYELEITERPRFDVVFYDAEGNIRIRSLCFTVSSISMITVHYIVILYCGIRMHLNMKRELKKFSAPQRKLQRQFFHALIAQCSGPTLFLVLPAAPILLTPILSPIVDISVSWRTGWFYSIVGLYPPFDSIAYMVIVTEYKKVIRNILKRPSLICGGKHPIERTSKTSSSNQKT</sequence>
<name>G0NMX7_CAEBE</name>
<dbReference type="InParanoid" id="G0NMX7"/>
<gene>
    <name evidence="2" type="ORF">CAEBREN_17398</name>
</gene>
<dbReference type="eggNOG" id="ENOG502R1A9">
    <property type="taxonomic scope" value="Eukaryota"/>
</dbReference>
<feature type="transmembrane region" description="Helical" evidence="1">
    <location>
        <begin position="217"/>
        <end position="236"/>
    </location>
</feature>
<feature type="transmembrane region" description="Helical" evidence="1">
    <location>
        <begin position="298"/>
        <end position="321"/>
    </location>
</feature>
<dbReference type="EMBL" id="GL379912">
    <property type="protein sequence ID" value="EGT34270.1"/>
    <property type="molecule type" value="Genomic_DNA"/>
</dbReference>
<dbReference type="PANTHER" id="PTHR46178">
    <property type="entry name" value="SEVEN TM RECEPTOR"/>
    <property type="match status" value="1"/>
</dbReference>
<feature type="transmembrane region" description="Helical" evidence="1">
    <location>
        <begin position="13"/>
        <end position="31"/>
    </location>
</feature>
<dbReference type="AlphaFoldDB" id="G0NMX7"/>
<dbReference type="HOGENOM" id="CLU_036335_4_2_1"/>
<dbReference type="PANTHER" id="PTHR46178:SF3">
    <property type="entry name" value="SEVEN TM RECEPTOR"/>
    <property type="match status" value="1"/>
</dbReference>
<evidence type="ECO:0000313" key="3">
    <source>
        <dbReference type="Proteomes" id="UP000008068"/>
    </source>
</evidence>
<organism evidence="3">
    <name type="scientific">Caenorhabditis brenneri</name>
    <name type="common">Nematode worm</name>
    <dbReference type="NCBI Taxonomy" id="135651"/>
    <lineage>
        <taxon>Eukaryota</taxon>
        <taxon>Metazoa</taxon>
        <taxon>Ecdysozoa</taxon>
        <taxon>Nematoda</taxon>
        <taxon>Chromadorea</taxon>
        <taxon>Rhabditida</taxon>
        <taxon>Rhabditina</taxon>
        <taxon>Rhabditomorpha</taxon>
        <taxon>Rhabditoidea</taxon>
        <taxon>Rhabditidae</taxon>
        <taxon>Peloderinae</taxon>
        <taxon>Caenorhabditis</taxon>
    </lineage>
</organism>
<accession>G0NMX7</accession>
<keyword evidence="1" id="KW-0472">Membrane</keyword>
<dbReference type="Pfam" id="PF10326">
    <property type="entry name" value="7TM_GPCR_Str"/>
    <property type="match status" value="1"/>
</dbReference>
<dbReference type="OMA" id="WIVSEYR"/>
<feature type="transmembrane region" description="Helical" evidence="1">
    <location>
        <begin position="131"/>
        <end position="153"/>
    </location>
</feature>
<feature type="transmembrane region" description="Helical" evidence="1">
    <location>
        <begin position="43"/>
        <end position="61"/>
    </location>
</feature>
<dbReference type="SUPFAM" id="SSF81321">
    <property type="entry name" value="Family A G protein-coupled receptor-like"/>
    <property type="match status" value="1"/>
</dbReference>
<dbReference type="InterPro" id="IPR019428">
    <property type="entry name" value="7TM_GPCR_serpentine_rcpt_Str"/>
</dbReference>
<keyword evidence="1" id="KW-0812">Transmembrane</keyword>
<dbReference type="Proteomes" id="UP000008068">
    <property type="component" value="Unassembled WGS sequence"/>
</dbReference>
<protein>
    <recommendedName>
        <fullName evidence="4">Seven TM Receptor</fullName>
    </recommendedName>
</protein>
<feature type="transmembrane region" description="Helical" evidence="1">
    <location>
        <begin position="256"/>
        <end position="278"/>
    </location>
</feature>
<reference evidence="3" key="1">
    <citation type="submission" date="2011-07" db="EMBL/GenBank/DDBJ databases">
        <authorList>
            <consortium name="Caenorhabditis brenneri Sequencing and Analysis Consortium"/>
            <person name="Wilson R.K."/>
        </authorList>
    </citation>
    <scope>NUCLEOTIDE SEQUENCE [LARGE SCALE GENOMIC DNA]</scope>
    <source>
        <strain evidence="3">PB2801</strain>
    </source>
</reference>
<evidence type="ECO:0008006" key="4">
    <source>
        <dbReference type="Google" id="ProtNLM"/>
    </source>
</evidence>
<keyword evidence="3" id="KW-1185">Reference proteome</keyword>
<proteinExistence type="predicted"/>
<keyword evidence="1" id="KW-1133">Transmembrane helix</keyword>
<dbReference type="STRING" id="135651.G0NMX7"/>
<evidence type="ECO:0000313" key="2">
    <source>
        <dbReference type="EMBL" id="EGT34270.1"/>
    </source>
</evidence>